<name>A0A7I9YRR7_MYCBU</name>
<comment type="pathway">
    <text evidence="2">Pyrimidine metabolism; UMP biosynthesis via de novo pathway.</text>
</comment>
<accession>A0A7I9YRR7</accession>
<comment type="caution">
    <text evidence="8">The sequence shown here is derived from an EMBL/GenBank/DDBJ whole genome shotgun (WGS) entry which is preliminary data.</text>
</comment>
<evidence type="ECO:0000313" key="9">
    <source>
        <dbReference type="Proteomes" id="UP000465360"/>
    </source>
</evidence>
<keyword evidence="3" id="KW-0285">Flavoprotein</keyword>
<dbReference type="EMBL" id="BLKZ01000001">
    <property type="protein sequence ID" value="GFG91379.1"/>
    <property type="molecule type" value="Genomic_DNA"/>
</dbReference>
<dbReference type="InterPro" id="IPR005720">
    <property type="entry name" value="Dihydroorotate_DH_cat"/>
</dbReference>
<dbReference type="GO" id="GO:0006207">
    <property type="term" value="P:'de novo' pyrimidine nucleobase biosynthetic process"/>
    <property type="evidence" value="ECO:0007669"/>
    <property type="project" value="TreeGrafter"/>
</dbReference>
<organism evidence="8 9">
    <name type="scientific">Mycobacterium bourgelatii</name>
    <dbReference type="NCBI Taxonomy" id="1273442"/>
    <lineage>
        <taxon>Bacteria</taxon>
        <taxon>Bacillati</taxon>
        <taxon>Actinomycetota</taxon>
        <taxon>Actinomycetes</taxon>
        <taxon>Mycobacteriales</taxon>
        <taxon>Mycobacteriaceae</taxon>
        <taxon>Mycobacterium</taxon>
    </lineage>
</organism>
<feature type="domain" description="Dihydroorotate dehydrogenase catalytic" evidence="7">
    <location>
        <begin position="85"/>
        <end position="286"/>
    </location>
</feature>
<keyword evidence="4" id="KW-0288">FMN</keyword>
<dbReference type="GO" id="GO:0004152">
    <property type="term" value="F:dihydroorotate dehydrogenase activity"/>
    <property type="evidence" value="ECO:0007669"/>
    <property type="project" value="InterPro"/>
</dbReference>
<keyword evidence="5" id="KW-0665">Pyrimidine biosynthesis</keyword>
<evidence type="ECO:0000256" key="1">
    <source>
        <dbReference type="ARBA" id="ARBA00001917"/>
    </source>
</evidence>
<dbReference type="Pfam" id="PF01180">
    <property type="entry name" value="DHO_dh"/>
    <property type="match status" value="1"/>
</dbReference>
<reference evidence="8 9" key="1">
    <citation type="journal article" date="2019" name="Emerg. Microbes Infect.">
        <title>Comprehensive subspecies identification of 175 nontuberculous mycobacteria species based on 7547 genomic profiles.</title>
        <authorList>
            <person name="Matsumoto Y."/>
            <person name="Kinjo T."/>
            <person name="Motooka D."/>
            <person name="Nabeya D."/>
            <person name="Jung N."/>
            <person name="Uechi K."/>
            <person name="Horii T."/>
            <person name="Iida T."/>
            <person name="Fujita J."/>
            <person name="Nakamura S."/>
        </authorList>
    </citation>
    <scope>NUCLEOTIDE SEQUENCE [LARGE SCALE GENOMIC DNA]</scope>
    <source>
        <strain evidence="8 9">JCM 30725</strain>
    </source>
</reference>
<evidence type="ECO:0000256" key="5">
    <source>
        <dbReference type="ARBA" id="ARBA00022975"/>
    </source>
</evidence>
<dbReference type="Proteomes" id="UP000465360">
    <property type="component" value="Unassembled WGS sequence"/>
</dbReference>
<dbReference type="NCBIfam" id="NF005741">
    <property type="entry name" value="PRK07565.1"/>
    <property type="match status" value="1"/>
</dbReference>
<evidence type="ECO:0000259" key="7">
    <source>
        <dbReference type="Pfam" id="PF01180"/>
    </source>
</evidence>
<dbReference type="GO" id="GO:0005737">
    <property type="term" value="C:cytoplasm"/>
    <property type="evidence" value="ECO:0007669"/>
    <property type="project" value="InterPro"/>
</dbReference>
<dbReference type="Gene3D" id="3.20.20.70">
    <property type="entry name" value="Aldolase class I"/>
    <property type="match status" value="1"/>
</dbReference>
<dbReference type="InterPro" id="IPR013785">
    <property type="entry name" value="Aldolase_TIM"/>
</dbReference>
<comment type="cofactor">
    <cofactor evidence="1">
        <name>FMN</name>
        <dbReference type="ChEBI" id="CHEBI:58210"/>
    </cofactor>
</comment>
<dbReference type="InterPro" id="IPR012135">
    <property type="entry name" value="Dihydroorotate_DH_1_2"/>
</dbReference>
<dbReference type="CDD" id="cd04739">
    <property type="entry name" value="DHOD_like"/>
    <property type="match status" value="1"/>
</dbReference>
<proteinExistence type="predicted"/>
<dbReference type="RefSeq" id="WP_163714425.1">
    <property type="nucleotide sequence ID" value="NZ_BLKZ01000001.1"/>
</dbReference>
<dbReference type="AlphaFoldDB" id="A0A7I9YRR7"/>
<keyword evidence="9" id="KW-1185">Reference proteome</keyword>
<dbReference type="InterPro" id="IPR050074">
    <property type="entry name" value="DHO_dehydrogenase"/>
</dbReference>
<keyword evidence="6" id="KW-0560">Oxidoreductase</keyword>
<evidence type="ECO:0000256" key="4">
    <source>
        <dbReference type="ARBA" id="ARBA00022643"/>
    </source>
</evidence>
<dbReference type="PIRSF" id="PIRSF000164">
    <property type="entry name" value="DHO_oxidase"/>
    <property type="match status" value="1"/>
</dbReference>
<evidence type="ECO:0000256" key="2">
    <source>
        <dbReference type="ARBA" id="ARBA00004725"/>
    </source>
</evidence>
<dbReference type="UniPathway" id="UPA00070"/>
<dbReference type="GO" id="GO:0044205">
    <property type="term" value="P:'de novo' UMP biosynthetic process"/>
    <property type="evidence" value="ECO:0007669"/>
    <property type="project" value="UniProtKB-UniPathway"/>
</dbReference>
<evidence type="ECO:0000256" key="3">
    <source>
        <dbReference type="ARBA" id="ARBA00022630"/>
    </source>
</evidence>
<evidence type="ECO:0000256" key="6">
    <source>
        <dbReference type="ARBA" id="ARBA00023002"/>
    </source>
</evidence>
<gene>
    <name evidence="8" type="ORF">MBOU_34210</name>
</gene>
<sequence length="336" mass="35994">MDLSTRYLGLELRNPLLASASPLSQTLNGVRQLADAGVGAVVLYSLFEEQVRREADHNELMAAQGSESCAEPLSCSPTTADPTSGAQRYLRLLERAAEAVDIPIIGSLNASTPGSWARYARCMRDAGAAAIELNIYYLPGDTGVSGTAVEQRHLDVLGEVKSAVTVPVAVKLSPYFSATADMVHRLDAAGADGLVLFNRFLQPNIDPETLSTVRGVTLSTPGDTRLPLMWIALLHGRIRASLAASSGVERAGDVAKYLLAGADVVQTASALLRHGPDYAAVFLQDLHIWMTRKGFRSLSEVRGLLAGSNAETSDSQERADYVWAVRKANSGMYEAY</sequence>
<dbReference type="PANTHER" id="PTHR48109:SF3">
    <property type="entry name" value="SLL0744 PROTEIN"/>
    <property type="match status" value="1"/>
</dbReference>
<dbReference type="PANTHER" id="PTHR48109">
    <property type="entry name" value="DIHYDROOROTATE DEHYDROGENASE (QUINONE), MITOCHONDRIAL-RELATED"/>
    <property type="match status" value="1"/>
</dbReference>
<protein>
    <submittedName>
        <fullName evidence="8">Dihydroorotate dehydrogenase</fullName>
    </submittedName>
</protein>
<evidence type="ECO:0000313" key="8">
    <source>
        <dbReference type="EMBL" id="GFG91379.1"/>
    </source>
</evidence>
<dbReference type="SUPFAM" id="SSF51395">
    <property type="entry name" value="FMN-linked oxidoreductases"/>
    <property type="match status" value="1"/>
</dbReference>